<dbReference type="Proteomes" id="UP000095287">
    <property type="component" value="Unplaced"/>
</dbReference>
<proteinExistence type="predicted"/>
<protein>
    <submittedName>
        <fullName evidence="2">Uncharacterized protein</fullName>
    </submittedName>
</protein>
<reference evidence="2" key="1">
    <citation type="submission" date="2016-11" db="UniProtKB">
        <authorList>
            <consortium name="WormBaseParasite"/>
        </authorList>
    </citation>
    <scope>IDENTIFICATION</scope>
</reference>
<sequence length="113" mass="12362">MPGGLFLVSPMRIPSGSVAKAVGAIFTQKPRRSSVEKQRAVEEACLVRLLWLSRLSRLGPTGLIQPIGFIEKQRAVEEACLLRLLWLSRLSRLAGLIGPIGFCTLLFGTRAAF</sequence>
<name>A0A1I7YWH1_9BILA</name>
<organism evidence="1 2">
    <name type="scientific">Steinernema glaseri</name>
    <dbReference type="NCBI Taxonomy" id="37863"/>
    <lineage>
        <taxon>Eukaryota</taxon>
        <taxon>Metazoa</taxon>
        <taxon>Ecdysozoa</taxon>
        <taxon>Nematoda</taxon>
        <taxon>Chromadorea</taxon>
        <taxon>Rhabditida</taxon>
        <taxon>Tylenchina</taxon>
        <taxon>Panagrolaimomorpha</taxon>
        <taxon>Strongyloidoidea</taxon>
        <taxon>Steinernematidae</taxon>
        <taxon>Steinernema</taxon>
    </lineage>
</organism>
<evidence type="ECO:0000313" key="1">
    <source>
        <dbReference type="Proteomes" id="UP000095287"/>
    </source>
</evidence>
<evidence type="ECO:0000313" key="2">
    <source>
        <dbReference type="WBParaSite" id="L893_g20219.t1"/>
    </source>
</evidence>
<dbReference type="AlphaFoldDB" id="A0A1I7YWH1"/>
<dbReference type="WBParaSite" id="L893_g20219.t1">
    <property type="protein sequence ID" value="L893_g20219.t1"/>
    <property type="gene ID" value="L893_g20219"/>
</dbReference>
<keyword evidence="1" id="KW-1185">Reference proteome</keyword>
<accession>A0A1I7YWH1</accession>